<dbReference type="InterPro" id="IPR043129">
    <property type="entry name" value="ATPase_NBD"/>
</dbReference>
<dbReference type="Pfam" id="PF05378">
    <property type="entry name" value="Hydant_A_N"/>
    <property type="match status" value="1"/>
</dbReference>
<dbReference type="RefSeq" id="WP_268044590.1">
    <property type="nucleotide sequence ID" value="NZ_CP104064.1"/>
</dbReference>
<evidence type="ECO:0000256" key="1">
    <source>
        <dbReference type="SAM" id="Coils"/>
    </source>
</evidence>
<evidence type="ECO:0000259" key="3">
    <source>
        <dbReference type="Pfam" id="PF05378"/>
    </source>
</evidence>
<gene>
    <name evidence="5" type="ORF">NZD86_00760</name>
</gene>
<evidence type="ECO:0000313" key="6">
    <source>
        <dbReference type="Proteomes" id="UP001164803"/>
    </source>
</evidence>
<dbReference type="EMBL" id="CP104064">
    <property type="protein sequence ID" value="WAH37145.1"/>
    <property type="molecule type" value="Genomic_DNA"/>
</dbReference>
<dbReference type="Proteomes" id="UP001164803">
    <property type="component" value="Chromosome"/>
</dbReference>
<dbReference type="InterPro" id="IPR049517">
    <property type="entry name" value="ACX-like_C"/>
</dbReference>
<feature type="domain" description="Acetophenone carboxylase-like C-terminal" evidence="4">
    <location>
        <begin position="512"/>
        <end position="682"/>
    </location>
</feature>
<feature type="coiled-coil region" evidence="1">
    <location>
        <begin position="503"/>
        <end position="537"/>
    </location>
</feature>
<reference evidence="5" key="1">
    <citation type="submission" date="2022-08" db="EMBL/GenBank/DDBJ databases">
        <title>Alicyclobacillus dauci DSM2870, complete genome.</title>
        <authorList>
            <person name="Wang Q."/>
            <person name="Cai R."/>
            <person name="Wang Z."/>
        </authorList>
    </citation>
    <scope>NUCLEOTIDE SEQUENCE</scope>
    <source>
        <strain evidence="5">DSM 28700</strain>
    </source>
</reference>
<evidence type="ECO:0000259" key="2">
    <source>
        <dbReference type="Pfam" id="PF01968"/>
    </source>
</evidence>
<feature type="domain" description="Hydantoinase A/oxoprolinase" evidence="2">
    <location>
        <begin position="208"/>
        <end position="495"/>
    </location>
</feature>
<keyword evidence="6" id="KW-1185">Reference proteome</keyword>
<keyword evidence="1" id="KW-0175">Coiled coil</keyword>
<dbReference type="InterPro" id="IPR002821">
    <property type="entry name" value="Hydantoinase_A"/>
</dbReference>
<accession>A0ABY6Z547</accession>
<dbReference type="PANTHER" id="PTHR11365:SF23">
    <property type="entry name" value="HYPOTHETICAL 5-OXOPROLINASE (EUROFUNG)-RELATED"/>
    <property type="match status" value="1"/>
</dbReference>
<organism evidence="5 6">
    <name type="scientific">Alicyclobacillus dauci</name>
    <dbReference type="NCBI Taxonomy" id="1475485"/>
    <lineage>
        <taxon>Bacteria</taxon>
        <taxon>Bacillati</taxon>
        <taxon>Bacillota</taxon>
        <taxon>Bacilli</taxon>
        <taxon>Bacillales</taxon>
        <taxon>Alicyclobacillaceae</taxon>
        <taxon>Alicyclobacillus</taxon>
    </lineage>
</organism>
<dbReference type="InterPro" id="IPR045079">
    <property type="entry name" value="Oxoprolinase-like"/>
</dbReference>
<protein>
    <submittedName>
        <fullName evidence="5">Hydantoinase/oxoprolinase family protein</fullName>
    </submittedName>
</protein>
<dbReference type="Pfam" id="PF01968">
    <property type="entry name" value="Hydantoinase_A"/>
    <property type="match status" value="1"/>
</dbReference>
<dbReference type="SUPFAM" id="SSF53067">
    <property type="entry name" value="Actin-like ATPase domain"/>
    <property type="match status" value="1"/>
</dbReference>
<name>A0ABY6Z547_9BACL</name>
<dbReference type="PANTHER" id="PTHR11365">
    <property type="entry name" value="5-OXOPROLINASE RELATED"/>
    <property type="match status" value="1"/>
</dbReference>
<dbReference type="InterPro" id="IPR008040">
    <property type="entry name" value="Hydant_A_N"/>
</dbReference>
<proteinExistence type="predicted"/>
<evidence type="ECO:0000313" key="5">
    <source>
        <dbReference type="EMBL" id="WAH37145.1"/>
    </source>
</evidence>
<dbReference type="Pfam" id="PF19278">
    <property type="entry name" value="Hydant_A_C"/>
    <property type="match status" value="1"/>
</dbReference>
<feature type="domain" description="Hydantoinase/oxoprolinase N-terminal" evidence="3">
    <location>
        <begin position="4"/>
        <end position="187"/>
    </location>
</feature>
<sequence length="692" mass="75451">MKLIGVDVGGTFTDIIYTDTDESISHIHKVATTKEDPSVGIVSGILELCRRFDVDPKSLDHVFHGTTIATNAILEHDGSKTGMITTEGFKDIIHIGRHQRPQNYSIIQDIPWQDRPLVERRNRKTVKERVGLNDGQVAVLESLDENQVRSILDGFRESGIESVVVGFLFSYLYPHHEERVREIIKDEYPEFYVTTSADISPQFREFERFTTAALNGFVGPKVQAYVENLEKRLSESNITCDLHIMCSNGGVATAQTVAEKPVLTMLSGPAAGVLGGEWAGQLSGKKRLITFDVGGTSADIAIVTEDGYSESSARDTWIAGFPVQVPMIDIHTIGAGGGSIAYVDVGGAFHVGPRSAGSYPGPASYGRGGTQPAVTDAHVVLGRLDPDNFLGGEMTIYPDNAVQAVEELSHRLGMGINETAEGILTIVNNNMANAIRAKTVQKGHDPRSFSLMALGGAGPMHAVEVAQILGVPEVIIPPHPGITSATGLLTTDLKYDAVQTLFMQSDKLDLDRVNAIIEKLEKQIQDQLKEAGFAEEDTVVRRYFDCRYIGQGYELRVSVPETTLTPENVSSIWTSFHKYHEQEYGHAFEGSPIEIVNLRLTGIGTMPKIGNPKVPHGSSLEDALVKRQSSVFRVDGALKSVETAFYKRDLLPFDVPFKGPCVILQKDTTTIIPPNCTAVLEQAGNIVIQVEV</sequence>
<evidence type="ECO:0000259" key="4">
    <source>
        <dbReference type="Pfam" id="PF19278"/>
    </source>
</evidence>